<dbReference type="NCBIfam" id="TIGR01575">
    <property type="entry name" value="rimI"/>
    <property type="match status" value="1"/>
</dbReference>
<name>A0A6I1MRN7_9CLOT</name>
<evidence type="ECO:0000256" key="1">
    <source>
        <dbReference type="ARBA" id="ARBA00005395"/>
    </source>
</evidence>
<dbReference type="OrthoDB" id="9794566at2"/>
<accession>A0A6I1MRN7</accession>
<keyword evidence="4" id="KW-0012">Acyltransferase</keyword>
<dbReference type="Gene3D" id="3.40.630.30">
    <property type="match status" value="1"/>
</dbReference>
<dbReference type="Pfam" id="PF00583">
    <property type="entry name" value="Acetyltransf_1"/>
    <property type="match status" value="1"/>
</dbReference>
<dbReference type="GO" id="GO:0008999">
    <property type="term" value="F:protein-N-terminal-alanine acetyltransferase activity"/>
    <property type="evidence" value="ECO:0007669"/>
    <property type="project" value="UniProtKB-EC"/>
</dbReference>
<comment type="similarity">
    <text evidence="1 5">Belongs to the acetyltransferase family. RimI subfamily.</text>
</comment>
<gene>
    <name evidence="7" type="primary">rimI</name>
    <name evidence="7" type="ORF">GBZ86_07300</name>
</gene>
<dbReference type="PROSITE" id="PS51186">
    <property type="entry name" value="GNAT"/>
    <property type="match status" value="1"/>
</dbReference>
<dbReference type="SUPFAM" id="SSF55729">
    <property type="entry name" value="Acyl-CoA N-acyltransferases (Nat)"/>
    <property type="match status" value="1"/>
</dbReference>
<comment type="catalytic activity">
    <reaction evidence="5">
        <text>N-terminal L-alanyl-[ribosomal protein bS18] + acetyl-CoA = N-terminal N(alpha)-acetyl-L-alanyl-[ribosomal protein bS18] + CoA + H(+)</text>
        <dbReference type="Rhea" id="RHEA:43756"/>
        <dbReference type="Rhea" id="RHEA-COMP:10676"/>
        <dbReference type="Rhea" id="RHEA-COMP:10677"/>
        <dbReference type="ChEBI" id="CHEBI:15378"/>
        <dbReference type="ChEBI" id="CHEBI:57287"/>
        <dbReference type="ChEBI" id="CHEBI:57288"/>
        <dbReference type="ChEBI" id="CHEBI:64718"/>
        <dbReference type="ChEBI" id="CHEBI:83683"/>
        <dbReference type="EC" id="2.3.1.266"/>
    </reaction>
</comment>
<keyword evidence="2 5" id="KW-0963">Cytoplasm</keyword>
<comment type="subcellular location">
    <subcellularLocation>
        <location evidence="5">Cytoplasm</location>
    </subcellularLocation>
</comment>
<evidence type="ECO:0000313" key="8">
    <source>
        <dbReference type="Proteomes" id="UP000430345"/>
    </source>
</evidence>
<dbReference type="GO" id="GO:0005737">
    <property type="term" value="C:cytoplasm"/>
    <property type="evidence" value="ECO:0007669"/>
    <property type="project" value="UniProtKB-SubCell"/>
</dbReference>
<reference evidence="7 8" key="1">
    <citation type="submission" date="2019-10" db="EMBL/GenBank/DDBJ databases">
        <title>The Genome Sequence of Clostridium tarantellae Isolated from Fish Brain.</title>
        <authorList>
            <person name="Bano L."/>
            <person name="Kiel M."/>
            <person name="Sales G."/>
            <person name="Doxey A.C."/>
            <person name="Mansfield M.J."/>
            <person name="Schiavone M."/>
            <person name="Rossetto O."/>
            <person name="Pirazzini M."/>
            <person name="Dobrindt U."/>
            <person name="Montecucco C."/>
        </authorList>
    </citation>
    <scope>NUCLEOTIDE SEQUENCE [LARGE SCALE GENOMIC DNA]</scope>
    <source>
        <strain evidence="7 8">DSM 3997</strain>
    </source>
</reference>
<dbReference type="CDD" id="cd04301">
    <property type="entry name" value="NAT_SF"/>
    <property type="match status" value="1"/>
</dbReference>
<dbReference type="PANTHER" id="PTHR43420">
    <property type="entry name" value="ACETYLTRANSFERASE"/>
    <property type="match status" value="1"/>
</dbReference>
<proteinExistence type="inferred from homology"/>
<sequence>MDFSIKSMTLECINDVIEISNLSFPVAWSETSFLNEIKNPLAHYLVAKAGEKVIGFIGAWSIIDEAHITNIAVHPNYRKQGVGDLLIEGLFCLSNELNLIALTLEVRASNIPAQNLYKKHGFVEEGIRKKYYEDNNEDAIIMWKR</sequence>
<organism evidence="7 8">
    <name type="scientific">Clostridium tarantellae</name>
    <dbReference type="NCBI Taxonomy" id="39493"/>
    <lineage>
        <taxon>Bacteria</taxon>
        <taxon>Bacillati</taxon>
        <taxon>Bacillota</taxon>
        <taxon>Clostridia</taxon>
        <taxon>Eubacteriales</taxon>
        <taxon>Clostridiaceae</taxon>
        <taxon>Clostridium</taxon>
    </lineage>
</organism>
<dbReference type="AlphaFoldDB" id="A0A6I1MRN7"/>
<dbReference type="InterPro" id="IPR000182">
    <property type="entry name" value="GNAT_dom"/>
</dbReference>
<dbReference type="InterPro" id="IPR016181">
    <property type="entry name" value="Acyl_CoA_acyltransferase"/>
</dbReference>
<feature type="domain" description="N-acetyltransferase" evidence="6">
    <location>
        <begin position="3"/>
        <end position="145"/>
    </location>
</feature>
<dbReference type="PANTHER" id="PTHR43420:SF44">
    <property type="entry name" value="ACETYLTRANSFERASE YPEA"/>
    <property type="match status" value="1"/>
</dbReference>
<protein>
    <recommendedName>
        <fullName evidence="5">[Ribosomal protein bS18]-alanine N-acetyltransferase</fullName>
        <ecNumber evidence="5">2.3.1.266</ecNumber>
    </recommendedName>
</protein>
<dbReference type="Proteomes" id="UP000430345">
    <property type="component" value="Unassembled WGS sequence"/>
</dbReference>
<comment type="function">
    <text evidence="5">Acetylates the N-terminal alanine of ribosomal protein bS18.</text>
</comment>
<evidence type="ECO:0000256" key="2">
    <source>
        <dbReference type="ARBA" id="ARBA00022490"/>
    </source>
</evidence>
<evidence type="ECO:0000313" key="7">
    <source>
        <dbReference type="EMBL" id="MPQ43561.1"/>
    </source>
</evidence>
<dbReference type="EMBL" id="WHJC01000080">
    <property type="protein sequence ID" value="MPQ43561.1"/>
    <property type="molecule type" value="Genomic_DNA"/>
</dbReference>
<evidence type="ECO:0000259" key="6">
    <source>
        <dbReference type="PROSITE" id="PS51186"/>
    </source>
</evidence>
<keyword evidence="3 7" id="KW-0808">Transferase</keyword>
<dbReference type="InterPro" id="IPR006464">
    <property type="entry name" value="AcTrfase_RimI/Ard1"/>
</dbReference>
<comment type="caution">
    <text evidence="7">The sequence shown here is derived from an EMBL/GenBank/DDBJ whole genome shotgun (WGS) entry which is preliminary data.</text>
</comment>
<keyword evidence="8" id="KW-1185">Reference proteome</keyword>
<evidence type="ECO:0000256" key="3">
    <source>
        <dbReference type="ARBA" id="ARBA00022679"/>
    </source>
</evidence>
<evidence type="ECO:0000256" key="5">
    <source>
        <dbReference type="RuleBase" id="RU363094"/>
    </source>
</evidence>
<dbReference type="RefSeq" id="WP_152889202.1">
    <property type="nucleotide sequence ID" value="NZ_WHJC01000080.1"/>
</dbReference>
<evidence type="ECO:0000256" key="4">
    <source>
        <dbReference type="ARBA" id="ARBA00023315"/>
    </source>
</evidence>
<dbReference type="EC" id="2.3.1.266" evidence="5"/>
<dbReference type="InterPro" id="IPR050680">
    <property type="entry name" value="YpeA/RimI_acetyltransf"/>
</dbReference>